<dbReference type="Gene3D" id="3.30.1140.40">
    <property type="entry name" value="Tctex-1"/>
    <property type="match status" value="1"/>
</dbReference>
<evidence type="ECO:0000313" key="2">
    <source>
        <dbReference type="EMBL" id="EDO44337.1"/>
    </source>
</evidence>
<gene>
    <name evidence="2" type="ORF">NEMVEDRAFT_v1g95367</name>
</gene>
<dbReference type="InterPro" id="IPR038586">
    <property type="entry name" value="Tctex-1-like_sf"/>
</dbReference>
<dbReference type="GO" id="GO:0005737">
    <property type="term" value="C:cytoplasm"/>
    <property type="evidence" value="ECO:0000318"/>
    <property type="project" value="GO_Central"/>
</dbReference>
<reference evidence="2 3" key="1">
    <citation type="journal article" date="2007" name="Science">
        <title>Sea anemone genome reveals ancestral eumetazoan gene repertoire and genomic organization.</title>
        <authorList>
            <person name="Putnam N.H."/>
            <person name="Srivastava M."/>
            <person name="Hellsten U."/>
            <person name="Dirks B."/>
            <person name="Chapman J."/>
            <person name="Salamov A."/>
            <person name="Terry A."/>
            <person name="Shapiro H."/>
            <person name="Lindquist E."/>
            <person name="Kapitonov V.V."/>
            <person name="Jurka J."/>
            <person name="Genikhovich G."/>
            <person name="Grigoriev I.V."/>
            <person name="Lucas S.M."/>
            <person name="Steele R.E."/>
            <person name="Finnerty J.R."/>
            <person name="Technau U."/>
            <person name="Martindale M.Q."/>
            <person name="Rokhsar D.S."/>
        </authorList>
    </citation>
    <scope>NUCLEOTIDE SEQUENCE [LARGE SCALE GENOMIC DNA]</scope>
    <source>
        <strain evidence="3">CH2 X CH6</strain>
    </source>
</reference>
<evidence type="ECO:0000313" key="3">
    <source>
        <dbReference type="Proteomes" id="UP000001593"/>
    </source>
</evidence>
<dbReference type="InterPro" id="IPR005334">
    <property type="entry name" value="Tctex-1-like"/>
</dbReference>
<dbReference type="GO" id="GO:0007018">
    <property type="term" value="P:microtubule-based movement"/>
    <property type="evidence" value="ECO:0000318"/>
    <property type="project" value="GO_Central"/>
</dbReference>
<dbReference type="PANTHER" id="PTHR21255">
    <property type="entry name" value="T-COMPLEX-ASSOCIATED-TESTIS-EXPRESSED 1/ DYNEIN LIGHT CHAIN"/>
    <property type="match status" value="1"/>
</dbReference>
<dbReference type="Proteomes" id="UP000001593">
    <property type="component" value="Unassembled WGS sequence"/>
</dbReference>
<dbReference type="GO" id="GO:0045505">
    <property type="term" value="F:dynein intermediate chain binding"/>
    <property type="evidence" value="ECO:0000318"/>
    <property type="project" value="GO_Central"/>
</dbReference>
<dbReference type="PANTHER" id="PTHR21255:SF65">
    <property type="entry name" value="TCTEX1 DOMAIN-CONTAINING PROTEIN 2"/>
    <property type="match status" value="1"/>
</dbReference>
<dbReference type="PhylomeDB" id="A7RW25"/>
<dbReference type="Pfam" id="PF03645">
    <property type="entry name" value="Tctex-1"/>
    <property type="match status" value="1"/>
</dbReference>
<evidence type="ECO:0000256" key="1">
    <source>
        <dbReference type="ARBA" id="ARBA00005361"/>
    </source>
</evidence>
<dbReference type="EMBL" id="DS469545">
    <property type="protein sequence ID" value="EDO44337.1"/>
    <property type="molecule type" value="Genomic_DNA"/>
</dbReference>
<accession>A7RW25</accession>
<dbReference type="CDD" id="cd21451">
    <property type="entry name" value="DLC-like_TCTEX1D"/>
    <property type="match status" value="1"/>
</dbReference>
<organism evidence="2 3">
    <name type="scientific">Nematostella vectensis</name>
    <name type="common">Starlet sea anemone</name>
    <dbReference type="NCBI Taxonomy" id="45351"/>
    <lineage>
        <taxon>Eukaryota</taxon>
        <taxon>Metazoa</taxon>
        <taxon>Cnidaria</taxon>
        <taxon>Anthozoa</taxon>
        <taxon>Hexacorallia</taxon>
        <taxon>Actiniaria</taxon>
        <taxon>Edwardsiidae</taxon>
        <taxon>Nematostella</taxon>
    </lineage>
</organism>
<name>A7RW25_NEMVE</name>
<dbReference type="InParanoid" id="A7RW25"/>
<dbReference type="STRING" id="45351.A7RW25"/>
<proteinExistence type="inferred from homology"/>
<dbReference type="eggNOG" id="KOG4108">
    <property type="taxonomic scope" value="Eukaryota"/>
</dbReference>
<protein>
    <submittedName>
        <fullName evidence="2">Uncharacterized protein</fullName>
    </submittedName>
</protein>
<dbReference type="HOGENOM" id="CLU_097204_4_0_1"/>
<dbReference type="OMA" id="ECTYKME"/>
<dbReference type="GO" id="GO:0005868">
    <property type="term" value="C:cytoplasmic dynein complex"/>
    <property type="evidence" value="ECO:0000318"/>
    <property type="project" value="GO_Central"/>
</dbReference>
<comment type="similarity">
    <text evidence="1">Belongs to the dynein light chain Tctex-type family.</text>
</comment>
<keyword evidence="3" id="KW-1185">Reference proteome</keyword>
<sequence>MVYVPSIIPSHIGHHQKVRYENTYKLEPDKRFNVQEVKEIMEETLEESLKDEKYDAIKCRGMSRSLSQTICERVKLLGFKQFKIVCTVTIGEMNNQGIRVASRFLWNEKHDNWVDSVFRSNELFAVAVVYAVYQE</sequence>
<dbReference type="AlphaFoldDB" id="A7RW25"/>